<evidence type="ECO:0000259" key="5">
    <source>
        <dbReference type="Pfam" id="PF07731"/>
    </source>
</evidence>
<dbReference type="PANTHER" id="PTHR11709:SF518">
    <property type="entry name" value="MULTICOPPER OXIDASE"/>
    <property type="match status" value="1"/>
</dbReference>
<feature type="domain" description="Plastocyanin-like" evidence="5">
    <location>
        <begin position="408"/>
        <end position="503"/>
    </location>
</feature>
<keyword evidence="2" id="KW-0812">Transmembrane</keyword>
<dbReference type="GO" id="GO:0016491">
    <property type="term" value="F:oxidoreductase activity"/>
    <property type="evidence" value="ECO:0007669"/>
    <property type="project" value="InterPro"/>
</dbReference>
<dbReference type="CDD" id="cd13853">
    <property type="entry name" value="CuRO_1_Tth-MCO_like"/>
    <property type="match status" value="1"/>
</dbReference>
<feature type="domain" description="Plastocyanin-like" evidence="4">
    <location>
        <begin position="232"/>
        <end position="320"/>
    </location>
</feature>
<evidence type="ECO:0000313" key="7">
    <source>
        <dbReference type="EMBL" id="GMI21628.1"/>
    </source>
</evidence>
<dbReference type="InterPro" id="IPR011707">
    <property type="entry name" value="Cu-oxidase-like_N"/>
</dbReference>
<evidence type="ECO:0000256" key="2">
    <source>
        <dbReference type="SAM" id="Phobius"/>
    </source>
</evidence>
<dbReference type="SUPFAM" id="SSF49503">
    <property type="entry name" value="Cupredoxins"/>
    <property type="match status" value="3"/>
</dbReference>
<gene>
    <name evidence="7" type="ORF">TrCOL_g7414</name>
</gene>
<dbReference type="InterPro" id="IPR045087">
    <property type="entry name" value="Cu-oxidase_fam"/>
</dbReference>
<dbReference type="PANTHER" id="PTHR11709">
    <property type="entry name" value="MULTI-COPPER OXIDASE"/>
    <property type="match status" value="1"/>
</dbReference>
<dbReference type="Pfam" id="PF07732">
    <property type="entry name" value="Cu-oxidase_3"/>
    <property type="match status" value="1"/>
</dbReference>
<name>A0A9W7L1E5_9STRA</name>
<dbReference type="Proteomes" id="UP001165065">
    <property type="component" value="Unassembled WGS sequence"/>
</dbReference>
<accession>A0A9W7L1E5</accession>
<keyword evidence="8" id="KW-1185">Reference proteome</keyword>
<dbReference type="AlphaFoldDB" id="A0A9W7L1E5"/>
<reference evidence="8" key="1">
    <citation type="journal article" date="2023" name="Commun. Biol.">
        <title>Genome analysis of Parmales, the sister group of diatoms, reveals the evolutionary specialization of diatoms from phago-mixotrophs to photoautotrophs.</title>
        <authorList>
            <person name="Ban H."/>
            <person name="Sato S."/>
            <person name="Yoshikawa S."/>
            <person name="Yamada K."/>
            <person name="Nakamura Y."/>
            <person name="Ichinomiya M."/>
            <person name="Sato N."/>
            <person name="Blanc-Mathieu R."/>
            <person name="Endo H."/>
            <person name="Kuwata A."/>
            <person name="Ogata H."/>
        </authorList>
    </citation>
    <scope>NUCLEOTIDE SEQUENCE [LARGE SCALE GENOMIC DNA]</scope>
</reference>
<dbReference type="InterPro" id="IPR001117">
    <property type="entry name" value="Cu-oxidase_2nd"/>
</dbReference>
<sequence length="579" mass="62536">MMCFTRPALLLLLVLVLIPATVSVRDYKTPFLPLVQPQIVMLADHYENGFDLTLDVLEYDGPGAKFWTRGYSGEIPGPTLVMKRGTTPKVNLINALQTPSIKSGVNTFSRPNNTNIHTHGLHVPHEEPGDDVFINVPPQSTYNYAYEIPEDHVGGTYWYHPHLHGSTALQVGGGAHGLIIVEDDPSKDGLPAKLTDGSIEEIVLVISVIPQQSDDDASLHAIEAASSPASSNTVTTTAGPSTLVLVNGQNKPTITLTAAKWYRLRTVLASVLHFGNFFVEGCELAVLAKDGVYLLNGPRATEFLFLVSGNRVDALIKCPSALVGNDSVVLESKSGAGIQGDEDDDGATNIGNMIIAKINVVAGDGGSDDPLSTLDFIPNLPSYLRDLRSVSVHGRKEIGIDDGPGGCNINGNSWDGPSNPMFSVYASTYEDIAVEADEHPLHVHINPLQVQDNINAWYRSGDWHDVVLANGNFRMHVADHKGTVVTHCHWLNHEDRGCMGTFEILDCPEDDIAAGNVGNCSTFIYFGFTLTQIGFMVGGVVVVVLVAGVVFCFFKKKKKEKTFIGIGGESNDEDDCEMT</sequence>
<dbReference type="GO" id="GO:0005507">
    <property type="term" value="F:copper ion binding"/>
    <property type="evidence" value="ECO:0007669"/>
    <property type="project" value="InterPro"/>
</dbReference>
<dbReference type="Pfam" id="PF07731">
    <property type="entry name" value="Cu-oxidase_2"/>
    <property type="match status" value="1"/>
</dbReference>
<comment type="similarity">
    <text evidence="1">Belongs to the multicopper oxidase family.</text>
</comment>
<comment type="caution">
    <text evidence="7">The sequence shown here is derived from an EMBL/GenBank/DDBJ whole genome shotgun (WGS) entry which is preliminary data.</text>
</comment>
<evidence type="ECO:0000256" key="1">
    <source>
        <dbReference type="ARBA" id="ARBA00010609"/>
    </source>
</evidence>
<organism evidence="7 8">
    <name type="scientific">Triparma columacea</name>
    <dbReference type="NCBI Taxonomy" id="722753"/>
    <lineage>
        <taxon>Eukaryota</taxon>
        <taxon>Sar</taxon>
        <taxon>Stramenopiles</taxon>
        <taxon>Ochrophyta</taxon>
        <taxon>Bolidophyceae</taxon>
        <taxon>Parmales</taxon>
        <taxon>Triparmaceae</taxon>
        <taxon>Triparma</taxon>
    </lineage>
</organism>
<evidence type="ECO:0000313" key="8">
    <source>
        <dbReference type="Proteomes" id="UP001165065"/>
    </source>
</evidence>
<feature type="signal peptide" evidence="3">
    <location>
        <begin position="1"/>
        <end position="23"/>
    </location>
</feature>
<dbReference type="EMBL" id="BRYA01000533">
    <property type="protein sequence ID" value="GMI21628.1"/>
    <property type="molecule type" value="Genomic_DNA"/>
</dbReference>
<evidence type="ECO:0008006" key="9">
    <source>
        <dbReference type="Google" id="ProtNLM"/>
    </source>
</evidence>
<keyword evidence="3" id="KW-0732">Signal</keyword>
<dbReference type="InterPro" id="IPR011706">
    <property type="entry name" value="Cu-oxidase_C"/>
</dbReference>
<protein>
    <recommendedName>
        <fullName evidence="9">Multicopper oxidase</fullName>
    </recommendedName>
</protein>
<dbReference type="InterPro" id="IPR008972">
    <property type="entry name" value="Cupredoxin"/>
</dbReference>
<keyword evidence="2" id="KW-1133">Transmembrane helix</keyword>
<evidence type="ECO:0000259" key="4">
    <source>
        <dbReference type="Pfam" id="PF00394"/>
    </source>
</evidence>
<feature type="domain" description="Plastocyanin-like" evidence="6">
    <location>
        <begin position="69"/>
        <end position="184"/>
    </location>
</feature>
<feature type="transmembrane region" description="Helical" evidence="2">
    <location>
        <begin position="523"/>
        <end position="554"/>
    </location>
</feature>
<dbReference type="OrthoDB" id="2121828at2759"/>
<proteinExistence type="inferred from homology"/>
<evidence type="ECO:0000259" key="6">
    <source>
        <dbReference type="Pfam" id="PF07732"/>
    </source>
</evidence>
<feature type="chain" id="PRO_5040760286" description="Multicopper oxidase" evidence="3">
    <location>
        <begin position="24"/>
        <end position="579"/>
    </location>
</feature>
<dbReference type="Pfam" id="PF00394">
    <property type="entry name" value="Cu-oxidase"/>
    <property type="match status" value="1"/>
</dbReference>
<dbReference type="Gene3D" id="2.60.40.420">
    <property type="entry name" value="Cupredoxins - blue copper proteins"/>
    <property type="match status" value="3"/>
</dbReference>
<evidence type="ECO:0000256" key="3">
    <source>
        <dbReference type="SAM" id="SignalP"/>
    </source>
</evidence>
<keyword evidence="2" id="KW-0472">Membrane</keyword>